<gene>
    <name evidence="1" type="ORF">DAA48_21095</name>
</gene>
<dbReference type="AlphaFoldDB" id="A0A2T4MWI5"/>
<evidence type="ECO:0000313" key="2">
    <source>
        <dbReference type="Proteomes" id="UP000241986"/>
    </source>
</evidence>
<sequence length="127" mass="14706">MYTKSDIEAFQSAATQAMEHYKSRFPSAFADYFVLNADFMDSEMSFSVRTSIRGGDPDETIYSKEVELAGLAPSDFLQIIIKDIDHDFELAEQKRIADTQKKEEKEKQARYQQFLELQKEFGEQPTK</sequence>
<dbReference type="RefSeq" id="WP_107684564.1">
    <property type="nucleotide sequence ID" value="NZ_PZKL01000045.1"/>
</dbReference>
<dbReference type="Proteomes" id="UP000241986">
    <property type="component" value="Unassembled WGS sequence"/>
</dbReference>
<accession>A0A2T4MWI5</accession>
<comment type="caution">
    <text evidence="1">The sequence shown here is derived from an EMBL/GenBank/DDBJ whole genome shotgun (WGS) entry which is preliminary data.</text>
</comment>
<name>A0A2T4MWI5_AERVE</name>
<reference evidence="1 2" key="1">
    <citation type="submission" date="2018-03" db="EMBL/GenBank/DDBJ databases">
        <title>Aeromonas veronii whole genome sequencing and analysis.</title>
        <authorList>
            <person name="Xie H."/>
            <person name="Liu T."/>
            <person name="Wang K."/>
        </authorList>
    </citation>
    <scope>NUCLEOTIDE SEQUENCE [LARGE SCALE GENOMIC DNA]</scope>
    <source>
        <strain evidence="1 2">XH.VA.1</strain>
    </source>
</reference>
<proteinExistence type="predicted"/>
<evidence type="ECO:0000313" key="1">
    <source>
        <dbReference type="EMBL" id="PTH78939.1"/>
    </source>
</evidence>
<dbReference type="EMBL" id="PZKL01000045">
    <property type="protein sequence ID" value="PTH78939.1"/>
    <property type="molecule type" value="Genomic_DNA"/>
</dbReference>
<protein>
    <submittedName>
        <fullName evidence="1">Uncharacterized protein</fullName>
    </submittedName>
</protein>
<organism evidence="1 2">
    <name type="scientific">Aeromonas veronii</name>
    <dbReference type="NCBI Taxonomy" id="654"/>
    <lineage>
        <taxon>Bacteria</taxon>
        <taxon>Pseudomonadati</taxon>
        <taxon>Pseudomonadota</taxon>
        <taxon>Gammaproteobacteria</taxon>
        <taxon>Aeromonadales</taxon>
        <taxon>Aeromonadaceae</taxon>
        <taxon>Aeromonas</taxon>
    </lineage>
</organism>